<proteinExistence type="predicted"/>
<name>A0A938WX10_9BACT</name>
<dbReference type="InterPro" id="IPR013096">
    <property type="entry name" value="Cupin_2"/>
</dbReference>
<comment type="caution">
    <text evidence="3">The sequence shown here is derived from an EMBL/GenBank/DDBJ whole genome shotgun (WGS) entry which is preliminary data.</text>
</comment>
<reference evidence="3" key="2">
    <citation type="journal article" date="2021" name="Sci. Rep.">
        <title>The distribution of antibiotic resistance genes in chicken gut microbiota commensals.</title>
        <authorList>
            <person name="Juricova H."/>
            <person name="Matiasovicova J."/>
            <person name="Kubasova T."/>
            <person name="Cejkova D."/>
            <person name="Rychlik I."/>
        </authorList>
    </citation>
    <scope>NUCLEOTIDE SEQUENCE</scope>
    <source>
        <strain evidence="3">An824</strain>
    </source>
</reference>
<dbReference type="AlphaFoldDB" id="A0A938WX10"/>
<dbReference type="Gene3D" id="2.60.120.10">
    <property type="entry name" value="Jelly Rolls"/>
    <property type="match status" value="1"/>
</dbReference>
<evidence type="ECO:0000259" key="2">
    <source>
        <dbReference type="Pfam" id="PF07883"/>
    </source>
</evidence>
<evidence type="ECO:0000256" key="1">
    <source>
        <dbReference type="ARBA" id="ARBA00022723"/>
    </source>
</evidence>
<dbReference type="Pfam" id="PF07883">
    <property type="entry name" value="Cupin_2"/>
    <property type="match status" value="1"/>
</dbReference>
<dbReference type="PANTHER" id="PTHR35848:SF6">
    <property type="entry name" value="CUPIN TYPE-2 DOMAIN-CONTAINING PROTEIN"/>
    <property type="match status" value="1"/>
</dbReference>
<gene>
    <name evidence="3" type="ORF">H6A34_13995</name>
</gene>
<dbReference type="Proteomes" id="UP000706891">
    <property type="component" value="Unassembled WGS sequence"/>
</dbReference>
<evidence type="ECO:0000313" key="4">
    <source>
        <dbReference type="Proteomes" id="UP000706891"/>
    </source>
</evidence>
<protein>
    <submittedName>
        <fullName evidence="3">Cupin domain-containing protein</fullName>
    </submittedName>
</protein>
<dbReference type="EMBL" id="JACJJG010000172">
    <property type="protein sequence ID" value="MBM6674970.1"/>
    <property type="molecule type" value="Genomic_DNA"/>
</dbReference>
<feature type="domain" description="Cupin type-2" evidence="2">
    <location>
        <begin position="56"/>
        <end position="125"/>
    </location>
</feature>
<dbReference type="InterPro" id="IPR014710">
    <property type="entry name" value="RmlC-like_jellyroll"/>
</dbReference>
<dbReference type="SUPFAM" id="SSF51182">
    <property type="entry name" value="RmlC-like cupins"/>
    <property type="match status" value="1"/>
</dbReference>
<dbReference type="InterPro" id="IPR051610">
    <property type="entry name" value="GPI/OXD"/>
</dbReference>
<dbReference type="InterPro" id="IPR011051">
    <property type="entry name" value="RmlC_Cupin_sf"/>
</dbReference>
<accession>A0A938WX10</accession>
<dbReference type="RefSeq" id="WP_205106017.1">
    <property type="nucleotide sequence ID" value="NZ_JACJJG010000172.1"/>
</dbReference>
<evidence type="ECO:0000313" key="3">
    <source>
        <dbReference type="EMBL" id="MBM6674970.1"/>
    </source>
</evidence>
<dbReference type="PANTHER" id="PTHR35848">
    <property type="entry name" value="OXALATE-BINDING PROTEIN"/>
    <property type="match status" value="1"/>
</dbReference>
<keyword evidence="4" id="KW-1185">Reference proteome</keyword>
<organism evidence="3 4">
    <name type="scientific">Marseilla massiliensis</name>
    <dbReference type="NCBI Taxonomy" id="1841864"/>
    <lineage>
        <taxon>Bacteria</taxon>
        <taxon>Pseudomonadati</taxon>
        <taxon>Bacteroidota</taxon>
        <taxon>Bacteroidia</taxon>
        <taxon>Bacteroidales</taxon>
        <taxon>Prevotellaceae</taxon>
        <taxon>Marseilla</taxon>
    </lineage>
</organism>
<keyword evidence="1" id="KW-0479">Metal-binding</keyword>
<reference evidence="3" key="1">
    <citation type="submission" date="2020-08" db="EMBL/GenBank/DDBJ databases">
        <authorList>
            <person name="Cejkova D."/>
            <person name="Kubasova T."/>
            <person name="Jahodarova E."/>
            <person name="Rychlik I."/>
        </authorList>
    </citation>
    <scope>NUCLEOTIDE SEQUENCE</scope>
    <source>
        <strain evidence="3">An824</strain>
    </source>
</reference>
<dbReference type="GO" id="GO:0046872">
    <property type="term" value="F:metal ion binding"/>
    <property type="evidence" value="ECO:0007669"/>
    <property type="project" value="UniProtKB-KW"/>
</dbReference>
<sequence length="155" mass="16571">MKEIKTLREGSNFTAVTVGKLDKVSEYSLPLGESVVINGKVFTGGALKSTGMEMSLQTFAPGEGSAFVHAHKEHEELYMVISGEGEFRVDDALFEVGEGSLVRVAPAGKRALRNTGNGPMLVMCIQYKANSFGSEDTPAADGIILEDEVFPNGLK</sequence>